<keyword evidence="8 10" id="KW-0456">Lyase</keyword>
<feature type="binding site" evidence="10">
    <location>
        <position position="201"/>
    </location>
    <ligand>
        <name>ATP</name>
        <dbReference type="ChEBI" id="CHEBI:30616"/>
    </ligand>
</feature>
<protein>
    <recommendedName>
        <fullName evidence="3 10">Phosphoenolpyruvate carboxykinase (ATP)</fullName>
        <shortName evidence="10">PCK</shortName>
        <shortName evidence="10">PEP carboxykinase</shortName>
        <shortName evidence="10">PEPCK</shortName>
        <ecNumber evidence="3 10">4.1.1.49</ecNumber>
    </recommendedName>
</protein>
<dbReference type="NCBIfam" id="TIGR00224">
    <property type="entry name" value="pckA"/>
    <property type="match status" value="1"/>
</dbReference>
<keyword evidence="4 10" id="KW-0312">Gluconeogenesis</keyword>
<evidence type="ECO:0000256" key="4">
    <source>
        <dbReference type="ARBA" id="ARBA00022432"/>
    </source>
</evidence>
<evidence type="ECO:0000256" key="1">
    <source>
        <dbReference type="ARBA" id="ARBA00004742"/>
    </source>
</evidence>
<keyword evidence="10" id="KW-0479">Metal-binding</keyword>
<evidence type="ECO:0000256" key="9">
    <source>
        <dbReference type="ARBA" id="ARBA00047371"/>
    </source>
</evidence>
<feature type="binding site" evidence="10">
    <location>
        <position position="220"/>
    </location>
    <ligand>
        <name>ATP</name>
        <dbReference type="ChEBI" id="CHEBI:30616"/>
    </ligand>
</feature>
<reference evidence="11" key="3">
    <citation type="submission" date="2023-01" db="EMBL/GenBank/DDBJ databases">
        <authorList>
            <person name="Sun Q."/>
            <person name="Evtushenko L."/>
        </authorList>
    </citation>
    <scope>NUCLEOTIDE SEQUENCE</scope>
    <source>
        <strain evidence="11">VKM B-1606</strain>
    </source>
</reference>
<keyword evidence="5 10" id="KW-0547">Nucleotide-binding</keyword>
<feature type="binding site" evidence="10">
    <location>
        <position position="201"/>
    </location>
    <ligand>
        <name>Mn(2+)</name>
        <dbReference type="ChEBI" id="CHEBI:29035"/>
    </ligand>
</feature>
<feature type="binding site" evidence="10">
    <location>
        <position position="220"/>
    </location>
    <ligand>
        <name>Mn(2+)</name>
        <dbReference type="ChEBI" id="CHEBI:29035"/>
    </ligand>
</feature>
<name>A0A9W6IXL6_9HYPH</name>
<dbReference type="InterPro" id="IPR008210">
    <property type="entry name" value="PEP_carboxykinase_N"/>
</dbReference>
<evidence type="ECO:0000313" key="11">
    <source>
        <dbReference type="EMBL" id="GLK57015.1"/>
    </source>
</evidence>
<dbReference type="NCBIfam" id="NF006820">
    <property type="entry name" value="PRK09344.1-2"/>
    <property type="match status" value="1"/>
</dbReference>
<proteinExistence type="inferred from homology"/>
<feature type="binding site" evidence="10">
    <location>
        <position position="195"/>
    </location>
    <ligand>
        <name>substrate</name>
    </ligand>
</feature>
<evidence type="ECO:0000256" key="3">
    <source>
        <dbReference type="ARBA" id="ARBA00012363"/>
    </source>
</evidence>
<dbReference type="NCBIfam" id="NF006821">
    <property type="entry name" value="PRK09344.1-3"/>
    <property type="match status" value="1"/>
</dbReference>
<dbReference type="EMBL" id="JAFBCY010000003">
    <property type="protein sequence ID" value="MBM7852806.1"/>
    <property type="molecule type" value="Genomic_DNA"/>
</dbReference>
<dbReference type="GO" id="GO:0005829">
    <property type="term" value="C:cytosol"/>
    <property type="evidence" value="ECO:0007669"/>
    <property type="project" value="TreeGrafter"/>
</dbReference>
<dbReference type="InterPro" id="IPR013035">
    <property type="entry name" value="PEP_carboxykinase_C"/>
</dbReference>
<evidence type="ECO:0000313" key="13">
    <source>
        <dbReference type="Proteomes" id="UP000758856"/>
    </source>
</evidence>
<comment type="caution">
    <text evidence="10">Lacks conserved residue(s) required for the propagation of feature annotation.</text>
</comment>
<comment type="catalytic activity">
    <reaction evidence="9 10">
        <text>oxaloacetate + ATP = phosphoenolpyruvate + ADP + CO2</text>
        <dbReference type="Rhea" id="RHEA:18617"/>
        <dbReference type="ChEBI" id="CHEBI:16452"/>
        <dbReference type="ChEBI" id="CHEBI:16526"/>
        <dbReference type="ChEBI" id="CHEBI:30616"/>
        <dbReference type="ChEBI" id="CHEBI:58702"/>
        <dbReference type="ChEBI" id="CHEBI:456216"/>
        <dbReference type="EC" id="4.1.1.49"/>
    </reaction>
</comment>
<feature type="binding site" evidence="10">
    <location>
        <position position="285"/>
    </location>
    <ligand>
        <name>ATP</name>
        <dbReference type="ChEBI" id="CHEBI:30616"/>
    </ligand>
</feature>
<comment type="similarity">
    <text evidence="2 10">Belongs to the phosphoenolpyruvate carboxykinase (ATP) family.</text>
</comment>
<dbReference type="EC" id="4.1.1.49" evidence="3 10"/>
<dbReference type="Proteomes" id="UP000758856">
    <property type="component" value="Unassembled WGS sequence"/>
</dbReference>
<sequence length="543" mass="58710">MRQTGEWNPDHGAEAFGFDGLAGVNWNLTEAALVERAIRRGEASLAATGALVAETGSHTGRSPKDKFIVRDAATENEVWWDNAGALTPEQFDLLKADFIAHVAGRELFAQDLHGGADPSNRLKVRVFTEYAWHSLFIRTLLIEPERADLARFRPDLTIVDVPSFQADPERHGVRSKTVIAIDFARGVVLIGGTAYAGEMKKSVFTALNYLLPKRNVMPMHCSANVGKAGDVAVFFGLSGTGKTTLSADPERALIGDDEHGWGRNGVFNFEGGCYAKTIRLDPKAEPQIAGAIRRFGAVLENVAIDPVTRQPDFDDGTRTENTRAAYPLRFVRNVHASGRAGHPKNVVMLTADAFGVMPPIARLTPAQAMHHFLSGYTAKVAGTENGVSEPQATFSTCFGAPFMPRRPEVYGELLKSLIAEHGADCWLVNTGWTGGGYGEGRRMPIAATRALLSAALSGALKDVETYVDPTFGFAVPTDVPGVDAKLLRPRDTWSDPAAYDRAARRLARMFQKNFEAFSEVDAEIREAGPRLGGGFANVAAAAE</sequence>
<evidence type="ECO:0000313" key="14">
    <source>
        <dbReference type="Proteomes" id="UP001143400"/>
    </source>
</evidence>
<comment type="subcellular location">
    <subcellularLocation>
        <location evidence="10">Cytoplasm</location>
    </subcellularLocation>
</comment>
<keyword evidence="6 10" id="KW-0210">Decarboxylase</keyword>
<keyword evidence="10" id="KW-0963">Cytoplasm</keyword>
<gene>
    <name evidence="10 11" type="primary">pckA</name>
    <name evidence="11" type="ORF">GCM10008170_30340</name>
    <name evidence="12" type="ORF">JOD31_003048</name>
</gene>
<dbReference type="Proteomes" id="UP001143400">
    <property type="component" value="Unassembled WGS sequence"/>
</dbReference>
<feature type="binding site" evidence="10">
    <location>
        <position position="201"/>
    </location>
    <ligand>
        <name>substrate</name>
    </ligand>
</feature>
<dbReference type="HAMAP" id="MF_00453">
    <property type="entry name" value="PEPCK_ATP"/>
    <property type="match status" value="1"/>
</dbReference>
<comment type="function">
    <text evidence="10">Involved in the gluconeogenesis. Catalyzes the conversion of oxaloacetate (OAA) to phosphoenolpyruvate (PEP) through direct phosphoryl transfer between the nucleoside triphosphate and OAA.</text>
</comment>
<dbReference type="Gene3D" id="2.170.8.10">
    <property type="entry name" value="Phosphoenolpyruvate Carboxykinase, domain 2"/>
    <property type="match status" value="1"/>
</dbReference>
<reference evidence="11" key="1">
    <citation type="journal article" date="2014" name="Int. J. Syst. Evol. Microbiol.">
        <title>Complete genome sequence of Corynebacterium casei LMG S-19264T (=DSM 44701T), isolated from a smear-ripened cheese.</title>
        <authorList>
            <consortium name="US DOE Joint Genome Institute (JGI-PGF)"/>
            <person name="Walter F."/>
            <person name="Albersmeier A."/>
            <person name="Kalinowski J."/>
            <person name="Ruckert C."/>
        </authorList>
    </citation>
    <scope>NUCLEOTIDE SEQUENCE</scope>
    <source>
        <strain evidence="11">VKM B-1606</strain>
    </source>
</reference>
<dbReference type="NCBIfam" id="NF006822">
    <property type="entry name" value="PRK09344.1-4"/>
    <property type="match status" value="1"/>
</dbReference>
<feature type="binding site" evidence="10">
    <location>
        <position position="257"/>
    </location>
    <ligand>
        <name>Mn(2+)</name>
        <dbReference type="ChEBI" id="CHEBI:29035"/>
    </ligand>
</feature>
<dbReference type="GO" id="GO:0046872">
    <property type="term" value="F:metal ion binding"/>
    <property type="evidence" value="ECO:0007669"/>
    <property type="project" value="UniProtKB-KW"/>
</dbReference>
<evidence type="ECO:0000256" key="7">
    <source>
        <dbReference type="ARBA" id="ARBA00022840"/>
    </source>
</evidence>
<comment type="cofactor">
    <cofactor evidence="10">
        <name>Mn(2+)</name>
        <dbReference type="ChEBI" id="CHEBI:29035"/>
    </cofactor>
    <text evidence="10">Binds 1 Mn(2+) ion per subunit.</text>
</comment>
<dbReference type="Pfam" id="PF01293">
    <property type="entry name" value="PEPCK_ATP"/>
    <property type="match status" value="1"/>
</dbReference>
<feature type="binding site" evidence="10">
    <location>
        <position position="323"/>
    </location>
    <ligand>
        <name>substrate</name>
    </ligand>
</feature>
<evidence type="ECO:0000256" key="2">
    <source>
        <dbReference type="ARBA" id="ARBA00006052"/>
    </source>
</evidence>
<feature type="binding site" evidence="10">
    <location>
        <position position="323"/>
    </location>
    <ligand>
        <name>ATP</name>
        <dbReference type="ChEBI" id="CHEBI:30616"/>
    </ligand>
</feature>
<evidence type="ECO:0000256" key="10">
    <source>
        <dbReference type="HAMAP-Rule" id="MF_00453"/>
    </source>
</evidence>
<feature type="binding site" evidence="10">
    <location>
        <position position="448"/>
    </location>
    <ligand>
        <name>ATP</name>
        <dbReference type="ChEBI" id="CHEBI:30616"/>
    </ligand>
</feature>
<dbReference type="PIRSF" id="PIRSF006294">
    <property type="entry name" value="PEP_crbxkin"/>
    <property type="match status" value="1"/>
</dbReference>
<dbReference type="Gene3D" id="3.40.449.10">
    <property type="entry name" value="Phosphoenolpyruvate Carboxykinase, domain 1"/>
    <property type="match status" value="1"/>
</dbReference>
<dbReference type="InterPro" id="IPR001272">
    <property type="entry name" value="PEP_carboxykinase_ATP"/>
</dbReference>
<accession>A0A9W6IXL6</accession>
<dbReference type="GO" id="GO:0006094">
    <property type="term" value="P:gluconeogenesis"/>
    <property type="evidence" value="ECO:0007669"/>
    <property type="project" value="UniProtKB-UniRule"/>
</dbReference>
<dbReference type="Gene3D" id="3.90.228.20">
    <property type="match status" value="1"/>
</dbReference>
<evidence type="ECO:0000256" key="6">
    <source>
        <dbReference type="ARBA" id="ARBA00022793"/>
    </source>
</evidence>
<dbReference type="PANTHER" id="PTHR30031:SF0">
    <property type="entry name" value="PHOSPHOENOLPYRUVATE CARBOXYKINASE (ATP)"/>
    <property type="match status" value="1"/>
</dbReference>
<evidence type="ECO:0000256" key="5">
    <source>
        <dbReference type="ARBA" id="ARBA00022741"/>
    </source>
</evidence>
<keyword evidence="13" id="KW-1185">Reference proteome</keyword>
<dbReference type="PANTHER" id="PTHR30031">
    <property type="entry name" value="PHOSPHOENOLPYRUVATE CARBOXYKINASE ATP"/>
    <property type="match status" value="1"/>
</dbReference>
<organism evidence="11 14">
    <name type="scientific">Methylopila capsulata</name>
    <dbReference type="NCBI Taxonomy" id="61654"/>
    <lineage>
        <taxon>Bacteria</taxon>
        <taxon>Pseudomonadati</taxon>
        <taxon>Pseudomonadota</taxon>
        <taxon>Alphaproteobacteria</taxon>
        <taxon>Hyphomicrobiales</taxon>
        <taxon>Methylopilaceae</taxon>
        <taxon>Methylopila</taxon>
    </lineage>
</organism>
<evidence type="ECO:0000256" key="8">
    <source>
        <dbReference type="ARBA" id="ARBA00023239"/>
    </source>
</evidence>
<dbReference type="SUPFAM" id="SSF68923">
    <property type="entry name" value="PEP carboxykinase N-terminal domain"/>
    <property type="match status" value="1"/>
</dbReference>
<comment type="caution">
    <text evidence="11">The sequence shown here is derived from an EMBL/GenBank/DDBJ whole genome shotgun (WGS) entry which is preliminary data.</text>
</comment>
<feature type="binding site" evidence="10">
    <location>
        <position position="61"/>
    </location>
    <ligand>
        <name>substrate</name>
    </ligand>
</feature>
<dbReference type="AlphaFoldDB" id="A0A9W6IXL6"/>
<keyword evidence="10" id="KW-0464">Manganese</keyword>
<dbReference type="GO" id="GO:0004612">
    <property type="term" value="F:phosphoenolpyruvate carboxykinase (ATP) activity"/>
    <property type="evidence" value="ECO:0007669"/>
    <property type="project" value="UniProtKB-UniRule"/>
</dbReference>
<dbReference type="GO" id="GO:0005524">
    <property type="term" value="F:ATP binding"/>
    <property type="evidence" value="ECO:0007669"/>
    <property type="project" value="UniProtKB-UniRule"/>
</dbReference>
<dbReference type="CDD" id="cd00484">
    <property type="entry name" value="PEPCK_ATP"/>
    <property type="match status" value="1"/>
</dbReference>
<reference evidence="12 13" key="2">
    <citation type="submission" date="2021-01" db="EMBL/GenBank/DDBJ databases">
        <title>Genomic Encyclopedia of Type Strains, Phase IV (KMG-IV): sequencing the most valuable type-strain genomes for metagenomic binning, comparative biology and taxonomic classification.</title>
        <authorList>
            <person name="Goeker M."/>
        </authorList>
    </citation>
    <scope>NUCLEOTIDE SEQUENCE [LARGE SCALE GENOMIC DNA]</scope>
    <source>
        <strain evidence="12 13">DSM 6130</strain>
    </source>
</reference>
<dbReference type="EMBL" id="BSFF01000003">
    <property type="protein sequence ID" value="GLK57015.1"/>
    <property type="molecule type" value="Genomic_DNA"/>
</dbReference>
<feature type="binding site" evidence="10">
    <location>
        <begin position="236"/>
        <end position="244"/>
    </location>
    <ligand>
        <name>ATP</name>
        <dbReference type="ChEBI" id="CHEBI:30616"/>
    </ligand>
</feature>
<keyword evidence="7 10" id="KW-0067">ATP-binding</keyword>
<evidence type="ECO:0000313" key="12">
    <source>
        <dbReference type="EMBL" id="MBM7852806.1"/>
    </source>
</evidence>
<comment type="pathway">
    <text evidence="1 10">Carbohydrate biosynthesis; gluconeogenesis.</text>
</comment>
<dbReference type="SUPFAM" id="SSF53795">
    <property type="entry name" value="PEP carboxykinase-like"/>
    <property type="match status" value="1"/>
</dbReference>